<evidence type="ECO:0000256" key="5">
    <source>
        <dbReference type="PROSITE-ProRule" id="PRU10141"/>
    </source>
</evidence>
<dbReference type="PROSITE" id="PS00108">
    <property type="entry name" value="PROTEIN_KINASE_ST"/>
    <property type="match status" value="1"/>
</dbReference>
<proteinExistence type="predicted"/>
<dbReference type="PROSITE" id="PS00107">
    <property type="entry name" value="PROTEIN_KINASE_ATP"/>
    <property type="match status" value="1"/>
</dbReference>
<dbReference type="GO" id="GO:0016020">
    <property type="term" value="C:membrane"/>
    <property type="evidence" value="ECO:0007669"/>
    <property type="project" value="TreeGrafter"/>
</dbReference>
<evidence type="ECO:0000256" key="3">
    <source>
        <dbReference type="ARBA" id="ARBA00022777"/>
    </source>
</evidence>
<evidence type="ECO:0000259" key="7">
    <source>
        <dbReference type="PROSITE" id="PS50011"/>
    </source>
</evidence>
<evidence type="ECO:0000313" key="8">
    <source>
        <dbReference type="EMBL" id="KFA90703.1"/>
    </source>
</evidence>
<keyword evidence="4 5" id="KW-0067">ATP-binding</keyword>
<dbReference type="RefSeq" id="WP_043401281.1">
    <property type="nucleotide sequence ID" value="NZ_JPMI01000178.1"/>
</dbReference>
<feature type="domain" description="Protein kinase" evidence="7">
    <location>
        <begin position="17"/>
        <end position="285"/>
    </location>
</feature>
<evidence type="ECO:0000256" key="4">
    <source>
        <dbReference type="ARBA" id="ARBA00022840"/>
    </source>
</evidence>
<dbReference type="SMART" id="SM00220">
    <property type="entry name" value="S_TKc"/>
    <property type="match status" value="1"/>
</dbReference>
<accession>A0A084SQG8</accession>
<protein>
    <recommendedName>
        <fullName evidence="7">Protein kinase domain-containing protein</fullName>
    </recommendedName>
</protein>
<dbReference type="SUPFAM" id="SSF56112">
    <property type="entry name" value="Protein kinase-like (PK-like)"/>
    <property type="match status" value="1"/>
</dbReference>
<reference evidence="8 9" key="1">
    <citation type="submission" date="2014-07" db="EMBL/GenBank/DDBJ databases">
        <title>Draft Genome Sequence of Gephyronic Acid Producer, Cystobacter violaceus Strain Cb vi76.</title>
        <authorList>
            <person name="Stevens D.C."/>
            <person name="Young J."/>
            <person name="Carmichael R."/>
            <person name="Tan J."/>
            <person name="Taylor R.E."/>
        </authorList>
    </citation>
    <scope>NUCLEOTIDE SEQUENCE [LARGE SCALE GENOMIC DNA]</scope>
    <source>
        <strain evidence="8 9">Cb vi76</strain>
    </source>
</reference>
<dbReference type="GO" id="GO:0005776">
    <property type="term" value="C:autophagosome"/>
    <property type="evidence" value="ECO:0007669"/>
    <property type="project" value="TreeGrafter"/>
</dbReference>
<dbReference type="InterPro" id="IPR017441">
    <property type="entry name" value="Protein_kinase_ATP_BS"/>
</dbReference>
<feature type="binding site" evidence="5">
    <location>
        <position position="44"/>
    </location>
    <ligand>
        <name>ATP</name>
        <dbReference type="ChEBI" id="CHEBI:30616"/>
    </ligand>
</feature>
<feature type="region of interest" description="Disordered" evidence="6">
    <location>
        <begin position="370"/>
        <end position="395"/>
    </location>
</feature>
<sequence>MGLVYRLPETKELVGGYLIVEKLGRGSYGHVYKAEQAGCFYAVKILQGRLLNDRARREIGILNHLNHPDVVRFFGCGYWPDPDTGHPFIVMEFAGGRTLETYVSEENPSALRSARIILDIGLTLGEVLRQGVMHRDLKPDNVIIRDGNARPLLIDFGVSTLTGLPAPTSSRLPPGTIEFRAPEAWRFSRENDSGSYDYSPADELWALGVSFYWLLTDILPFGDREDEEEGGLAERILHQTPVAPHVLNPRVPRTLSDICMRMLEKDPAARYGSVVEFCAALDAAMANAEADASWDLPLFEPDTPHTRTTEEDPALVDVADSKRWLRRWLKKEHRRGRKPPKKAPAPVAEVLAAIPEEKAPVVAAGPVPEPVAPPASQAPAPFEAPRAAAAPTPPVSRRRSRFAAAAGGAAVVLSALLFATSLRSPPGAMPLDASSEATPTRQAESGREVAQSAKPLDPPSGEGAEPAMGSISAPVMITMLRMDDSSEKPQQKKTKVLGRAAKVIGTGLVCNALAGCPTPQHVRPTPEPAPCPAGAVETMKTLGVEGQHPATFHLTIRDATNVTVKEGDTTLRLVGEWGKLPNKTLLSGRLIFGDGRVFGRITEAKVPGGDTFKVCLEMRDVEGGRGAIREPDGGPESARIFSTVVVNAVSSFE</sequence>
<dbReference type="GO" id="GO:0000407">
    <property type="term" value="C:phagophore assembly site"/>
    <property type="evidence" value="ECO:0007669"/>
    <property type="project" value="TreeGrafter"/>
</dbReference>
<evidence type="ECO:0000256" key="2">
    <source>
        <dbReference type="ARBA" id="ARBA00022741"/>
    </source>
</evidence>
<dbReference type="PROSITE" id="PS50011">
    <property type="entry name" value="PROTEIN_KINASE_DOM"/>
    <property type="match status" value="1"/>
</dbReference>
<dbReference type="PANTHER" id="PTHR24348">
    <property type="entry name" value="SERINE/THREONINE-PROTEIN KINASE UNC-51-RELATED"/>
    <property type="match status" value="1"/>
</dbReference>
<gene>
    <name evidence="8" type="ORF">Q664_26670</name>
</gene>
<dbReference type="PANTHER" id="PTHR24348:SF22">
    <property type="entry name" value="NON-SPECIFIC SERINE_THREONINE PROTEIN KINASE"/>
    <property type="match status" value="1"/>
</dbReference>
<dbReference type="CDD" id="cd14014">
    <property type="entry name" value="STKc_PknB_like"/>
    <property type="match status" value="1"/>
</dbReference>
<evidence type="ECO:0000256" key="6">
    <source>
        <dbReference type="SAM" id="MobiDB-lite"/>
    </source>
</evidence>
<organism evidence="8 9">
    <name type="scientific">Archangium violaceum Cb vi76</name>
    <dbReference type="NCBI Taxonomy" id="1406225"/>
    <lineage>
        <taxon>Bacteria</taxon>
        <taxon>Pseudomonadati</taxon>
        <taxon>Myxococcota</taxon>
        <taxon>Myxococcia</taxon>
        <taxon>Myxococcales</taxon>
        <taxon>Cystobacterineae</taxon>
        <taxon>Archangiaceae</taxon>
        <taxon>Archangium</taxon>
    </lineage>
</organism>
<dbReference type="Proteomes" id="UP000028547">
    <property type="component" value="Unassembled WGS sequence"/>
</dbReference>
<dbReference type="EMBL" id="JPMI01000178">
    <property type="protein sequence ID" value="KFA90703.1"/>
    <property type="molecule type" value="Genomic_DNA"/>
</dbReference>
<comment type="caution">
    <text evidence="8">The sequence shown here is derived from an EMBL/GenBank/DDBJ whole genome shotgun (WGS) entry which is preliminary data.</text>
</comment>
<dbReference type="Pfam" id="PF00069">
    <property type="entry name" value="Pkinase"/>
    <property type="match status" value="1"/>
</dbReference>
<dbReference type="InterPro" id="IPR000719">
    <property type="entry name" value="Prot_kinase_dom"/>
</dbReference>
<dbReference type="GO" id="GO:0004674">
    <property type="term" value="F:protein serine/threonine kinase activity"/>
    <property type="evidence" value="ECO:0007669"/>
    <property type="project" value="InterPro"/>
</dbReference>
<feature type="region of interest" description="Disordered" evidence="6">
    <location>
        <begin position="428"/>
        <end position="469"/>
    </location>
</feature>
<name>A0A084SQG8_9BACT</name>
<dbReference type="Gene3D" id="1.10.510.10">
    <property type="entry name" value="Transferase(Phosphotransferase) domain 1"/>
    <property type="match status" value="1"/>
</dbReference>
<evidence type="ECO:0000313" key="9">
    <source>
        <dbReference type="Proteomes" id="UP000028547"/>
    </source>
</evidence>
<dbReference type="GO" id="GO:0005524">
    <property type="term" value="F:ATP binding"/>
    <property type="evidence" value="ECO:0007669"/>
    <property type="project" value="UniProtKB-UniRule"/>
</dbReference>
<dbReference type="InterPro" id="IPR011009">
    <property type="entry name" value="Kinase-like_dom_sf"/>
</dbReference>
<dbReference type="AlphaFoldDB" id="A0A084SQG8"/>
<feature type="compositionally biased region" description="Low complexity" evidence="6">
    <location>
        <begin position="374"/>
        <end position="390"/>
    </location>
</feature>
<dbReference type="InterPro" id="IPR045269">
    <property type="entry name" value="Atg1-like"/>
</dbReference>
<dbReference type="InterPro" id="IPR008271">
    <property type="entry name" value="Ser/Thr_kinase_AS"/>
</dbReference>
<keyword evidence="1" id="KW-0808">Transferase</keyword>
<dbReference type="GO" id="GO:0005829">
    <property type="term" value="C:cytosol"/>
    <property type="evidence" value="ECO:0007669"/>
    <property type="project" value="TreeGrafter"/>
</dbReference>
<keyword evidence="2 5" id="KW-0547">Nucleotide-binding</keyword>
<evidence type="ECO:0000256" key="1">
    <source>
        <dbReference type="ARBA" id="ARBA00022679"/>
    </source>
</evidence>
<keyword evidence="3" id="KW-0418">Kinase</keyword>